<name>A0A1V2A7K2_9BACI</name>
<dbReference type="AlphaFoldDB" id="A0A1V2A7K2"/>
<dbReference type="Pfam" id="PF13040">
    <property type="entry name" value="Fur_reg_FbpB"/>
    <property type="match status" value="1"/>
</dbReference>
<evidence type="ECO:0000313" key="2">
    <source>
        <dbReference type="Proteomes" id="UP000188613"/>
    </source>
</evidence>
<comment type="caution">
    <text evidence="1">The sequence shown here is derived from an EMBL/GenBank/DDBJ whole genome shotgun (WGS) entry which is preliminary data.</text>
</comment>
<gene>
    <name evidence="1" type="ORF">BTO28_09885</name>
</gene>
<keyword evidence="2" id="KW-1185">Reference proteome</keyword>
<dbReference type="Proteomes" id="UP000188613">
    <property type="component" value="Unassembled WGS sequence"/>
</dbReference>
<evidence type="ECO:0000313" key="1">
    <source>
        <dbReference type="EMBL" id="OMP66910.1"/>
    </source>
</evidence>
<dbReference type="EMBL" id="MSFI01000014">
    <property type="protein sequence ID" value="OMP66910.1"/>
    <property type="molecule type" value="Genomic_DNA"/>
</dbReference>
<accession>A0A1V2A7K2</accession>
<protein>
    <recommendedName>
        <fullName evidence="3">Fur-regulated basic protein B</fullName>
    </recommendedName>
</protein>
<dbReference type="InterPro" id="IPR025004">
    <property type="entry name" value="SenN/SenS"/>
</dbReference>
<reference evidence="1 2" key="1">
    <citation type="submission" date="2016-12" db="EMBL/GenBank/DDBJ databases">
        <title>Domibacillus sp. SAB 38T whole genome sequencing.</title>
        <authorList>
            <person name="Verma A."/>
            <person name="Ojha A.K."/>
            <person name="Krishnamurthi S."/>
        </authorList>
    </citation>
    <scope>NUCLEOTIDE SEQUENCE [LARGE SCALE GENOMIC DNA]</scope>
    <source>
        <strain evidence="1 2">SAB 38</strain>
    </source>
</reference>
<organism evidence="1 2">
    <name type="scientific">Domibacillus epiphyticus</name>
    <dbReference type="NCBI Taxonomy" id="1714355"/>
    <lineage>
        <taxon>Bacteria</taxon>
        <taxon>Bacillati</taxon>
        <taxon>Bacillota</taxon>
        <taxon>Bacilli</taxon>
        <taxon>Bacillales</taxon>
        <taxon>Bacillaceae</taxon>
        <taxon>Domibacillus</taxon>
    </lineage>
</organism>
<proteinExistence type="predicted"/>
<evidence type="ECO:0008006" key="3">
    <source>
        <dbReference type="Google" id="ProtNLM"/>
    </source>
</evidence>
<sequence>MGMITFNQKGVKMMRKIQKKTLTELIKQNKEELLADAAAMEILEERLESKFIAYADEGK</sequence>